<dbReference type="STRING" id="1802516.A3A75_06025"/>
<feature type="transmembrane region" description="Helical" evidence="1">
    <location>
        <begin position="12"/>
        <end position="31"/>
    </location>
</feature>
<feature type="transmembrane region" description="Helical" evidence="1">
    <location>
        <begin position="37"/>
        <end position="57"/>
    </location>
</feature>
<keyword evidence="1" id="KW-0472">Membrane</keyword>
<protein>
    <submittedName>
        <fullName evidence="2">Uncharacterized protein</fullName>
    </submittedName>
</protein>
<keyword evidence="1" id="KW-1133">Transmembrane helix</keyword>
<organism evidence="2 3">
    <name type="scientific">Candidatus Woesebacteria bacterium RIFCSPLOWO2_01_FULL_39_10</name>
    <dbReference type="NCBI Taxonomy" id="1802516"/>
    <lineage>
        <taxon>Bacteria</taxon>
        <taxon>Candidatus Woeseibacteriota</taxon>
    </lineage>
</organism>
<gene>
    <name evidence="2" type="ORF">A3A75_06025</name>
</gene>
<evidence type="ECO:0000313" key="3">
    <source>
        <dbReference type="Proteomes" id="UP000179018"/>
    </source>
</evidence>
<dbReference type="GO" id="GO:0055085">
    <property type="term" value="P:transmembrane transport"/>
    <property type="evidence" value="ECO:0007669"/>
    <property type="project" value="InterPro"/>
</dbReference>
<dbReference type="EMBL" id="MGHC01000020">
    <property type="protein sequence ID" value="OGM59571.1"/>
    <property type="molecule type" value="Genomic_DNA"/>
</dbReference>
<proteinExistence type="predicted"/>
<dbReference type="Proteomes" id="UP000179018">
    <property type="component" value="Unassembled WGS sequence"/>
</dbReference>
<evidence type="ECO:0000313" key="2">
    <source>
        <dbReference type="EMBL" id="OGM59571.1"/>
    </source>
</evidence>
<comment type="caution">
    <text evidence="2">The sequence shown here is derived from an EMBL/GenBank/DDBJ whole genome shotgun (WGS) entry which is preliminary data.</text>
</comment>
<feature type="transmembrane region" description="Helical" evidence="1">
    <location>
        <begin position="136"/>
        <end position="155"/>
    </location>
</feature>
<feature type="transmembrane region" description="Helical" evidence="1">
    <location>
        <begin position="185"/>
        <end position="202"/>
    </location>
</feature>
<dbReference type="AlphaFoldDB" id="A0A1F8B6B4"/>
<accession>A0A1F8B6B4</accession>
<feature type="transmembrane region" description="Helical" evidence="1">
    <location>
        <begin position="162"/>
        <end position="179"/>
    </location>
</feature>
<feature type="transmembrane region" description="Helical" evidence="1">
    <location>
        <begin position="88"/>
        <end position="105"/>
    </location>
</feature>
<feature type="transmembrane region" description="Helical" evidence="1">
    <location>
        <begin position="66"/>
        <end position="82"/>
    </location>
</feature>
<feature type="transmembrane region" description="Helical" evidence="1">
    <location>
        <begin position="214"/>
        <end position="231"/>
    </location>
</feature>
<reference evidence="2 3" key="1">
    <citation type="journal article" date="2016" name="Nat. Commun.">
        <title>Thousands of microbial genomes shed light on interconnected biogeochemical processes in an aquifer system.</title>
        <authorList>
            <person name="Anantharaman K."/>
            <person name="Brown C.T."/>
            <person name="Hug L.A."/>
            <person name="Sharon I."/>
            <person name="Castelle C.J."/>
            <person name="Probst A.J."/>
            <person name="Thomas B.C."/>
            <person name="Singh A."/>
            <person name="Wilkins M.J."/>
            <person name="Karaoz U."/>
            <person name="Brodie E.L."/>
            <person name="Williams K.H."/>
            <person name="Hubbard S.S."/>
            <person name="Banfield J.F."/>
        </authorList>
    </citation>
    <scope>NUCLEOTIDE SEQUENCE [LARGE SCALE GENOMIC DNA]</scope>
</reference>
<name>A0A1F8B6B4_9BACT</name>
<feature type="transmembrane region" description="Helical" evidence="1">
    <location>
        <begin position="112"/>
        <end position="130"/>
    </location>
</feature>
<keyword evidence="1" id="KW-0812">Transmembrane</keyword>
<evidence type="ECO:0000256" key="1">
    <source>
        <dbReference type="SAM" id="Phobius"/>
    </source>
</evidence>
<sequence>MFNIKDMLKVLLVSKNRLLFSLVILSLLAILTFHNQLLALTSFLLIVFSALILEFVLERFSKLNTFNYRGAITSSLIIFLLADPTAKIYQILIAIFAAVLLSIAIQSNNRPIFNKAASGLLVASFFGLPITWWGFIPGFISSLVIIILVSFMNLSIRRQLRIITPFLAVTMLFSFLSSFDIFTTVIQFLIGGFWFFTLVILPEENTAGHYTKTKIAYGILVALLAFLIPRIGFTTDPLLTSLLVANLVIWYLEKQKFSLRFPALKFLKNKSRLKLN</sequence>
<dbReference type="GO" id="GO:0016020">
    <property type="term" value="C:membrane"/>
    <property type="evidence" value="ECO:0007669"/>
    <property type="project" value="InterPro"/>
</dbReference>